<dbReference type="InterPro" id="IPR008995">
    <property type="entry name" value="Mo/tungstate-bd_C_term_dom"/>
</dbReference>
<comment type="similarity">
    <text evidence="1">Belongs to the bacterial solute-binding protein 1 family.</text>
</comment>
<dbReference type="PROSITE" id="PS50893">
    <property type="entry name" value="ABC_TRANSPORTER_2"/>
    <property type="match status" value="1"/>
</dbReference>
<comment type="caution">
    <text evidence="7">The sequence shown here is derived from an EMBL/GenBank/DDBJ whole genome shotgun (WGS) entry which is preliminary data.</text>
</comment>
<evidence type="ECO:0000256" key="4">
    <source>
        <dbReference type="ARBA" id="ARBA00022741"/>
    </source>
</evidence>
<keyword evidence="3" id="KW-0732">Signal</keyword>
<dbReference type="SUPFAM" id="SSF53850">
    <property type="entry name" value="Periplasmic binding protein-like II"/>
    <property type="match status" value="1"/>
</dbReference>
<dbReference type="GO" id="GO:1902495">
    <property type="term" value="C:transmembrane transporter complex"/>
    <property type="evidence" value="ECO:0007669"/>
    <property type="project" value="UniProtKB-ARBA"/>
</dbReference>
<dbReference type="PRINTS" id="PR00909">
    <property type="entry name" value="SPERMDNBNDNG"/>
</dbReference>
<evidence type="ECO:0000256" key="1">
    <source>
        <dbReference type="ARBA" id="ARBA00008520"/>
    </source>
</evidence>
<protein>
    <recommendedName>
        <fullName evidence="6">ABC transporter domain-containing protein</fullName>
    </recommendedName>
</protein>
<dbReference type="GO" id="GO:0015846">
    <property type="term" value="P:polyamine transport"/>
    <property type="evidence" value="ECO:0007669"/>
    <property type="project" value="InterPro"/>
</dbReference>
<dbReference type="GO" id="GO:0016887">
    <property type="term" value="F:ATP hydrolysis activity"/>
    <property type="evidence" value="ECO:0007669"/>
    <property type="project" value="InterPro"/>
</dbReference>
<dbReference type="GO" id="GO:0005886">
    <property type="term" value="C:plasma membrane"/>
    <property type="evidence" value="ECO:0007669"/>
    <property type="project" value="UniProtKB-ARBA"/>
</dbReference>
<dbReference type="InterPro" id="IPR006059">
    <property type="entry name" value="SBP"/>
</dbReference>
<proteinExistence type="inferred from homology"/>
<dbReference type="Gene3D" id="2.40.50.100">
    <property type="match status" value="1"/>
</dbReference>
<dbReference type="Gene3D" id="3.20.20.140">
    <property type="entry name" value="Metal-dependent hydrolases"/>
    <property type="match status" value="1"/>
</dbReference>
<dbReference type="GO" id="GO:0022857">
    <property type="term" value="F:transmembrane transporter activity"/>
    <property type="evidence" value="ECO:0007669"/>
    <property type="project" value="UniProtKB-ARBA"/>
</dbReference>
<sequence>MEKGELVSLLGPSGCGKTTTLRVIAGLIKPNDGSFELDDEELTKVPVHKRNFGMVFQSYALFPHLTIAENVCFGLKLRKESKAVMQEKVAKMLEVCGLENLGDRYPKQLSGGQRQRVALARALIIEPKLLLLDEPLSNLDAKLRVAMRIEIKRIQQQLGITTVFVTHDQEECFSISDKVAIMNNGVIEQYDSPEKIYRLPKTKFVAHFIGFENFFDVKKTAEGQYSSADGQAFTTTNPEPSISETIATIRPEDIEIVQTATEASVKGTVAIRTFLGDTDDMKKKLMIGVLATATILMAACGNSEADTKSNSKSGSNALVVSTFGLSEDIVKKDIIKPFEESNDAKVTLEVGNSADRYTKLLNNPNAGIDVIELAQANATQGNEEGLFEKITEKEVPNIKDLTTGAKEVYDSGAGVPIAVNSIGIVYNKEKLGKDITSWDDLWSSDLKGKISVPDISTTAGPLMLYIASDHAGVDITKDKGEAAFEAMKELKPNVVKTYSKSSDLANMFQSGEIEVAVVADFAVDIIQGASENATFVVPESGTYANYNTINVPKNAKNKELAYAFVNDRISEESQKTKAISLNEGPTNSKVTLDEEQAKNKTYGAVADHGKFYYISASDLKNLTPETIIKAENQYMIPGLIDVHMHIESSMTTPTIFSKAVLRYGVTTVVADAHEMANVFGLEGLDEFMKAETELDIFHAIPSSVPSTTPDLETTGGIIGLPEVRELLKNPKVVCLGEAMNFKGIAYEPESLIRQIIDLCKTERPTMPLEGHCPKIYEEELAAFLFSGITSDHTHQFPGSLKEKIEAGVFIQFQNKSITPENMQVIIENNFYEQASIITDDVMADDLLHGHLNENVKKAVQAGLPIEQAIYMTTYTPARRMGFHDRGEIAPGCNADFILLSNLEDFTFDAVYKLEKKFIKKERKSSILA</sequence>
<dbReference type="PANTHER" id="PTHR42781">
    <property type="entry name" value="SPERMIDINE/PUTRESCINE IMPORT ATP-BINDING PROTEIN POTA"/>
    <property type="match status" value="1"/>
</dbReference>
<dbReference type="GO" id="GO:0019808">
    <property type="term" value="F:polyamine binding"/>
    <property type="evidence" value="ECO:0007669"/>
    <property type="project" value="InterPro"/>
</dbReference>
<dbReference type="InterPro" id="IPR032466">
    <property type="entry name" value="Metal_Hydrolase"/>
</dbReference>
<evidence type="ECO:0000256" key="5">
    <source>
        <dbReference type="ARBA" id="ARBA00022840"/>
    </source>
</evidence>
<gene>
    <name evidence="7" type="ORF">HW555_014282</name>
</gene>
<dbReference type="Gene3D" id="3.40.50.300">
    <property type="entry name" value="P-loop containing nucleotide triphosphate hydrolases"/>
    <property type="match status" value="1"/>
</dbReference>
<dbReference type="PROSITE" id="PS01037">
    <property type="entry name" value="SBP_BACTERIAL_1"/>
    <property type="match status" value="1"/>
</dbReference>
<keyword evidence="5" id="KW-0067">ATP-binding</keyword>
<dbReference type="InterPro" id="IPR006680">
    <property type="entry name" value="Amidohydro-rel"/>
</dbReference>
<dbReference type="SUPFAM" id="SSF52540">
    <property type="entry name" value="P-loop containing nucleoside triphosphate hydrolases"/>
    <property type="match status" value="1"/>
</dbReference>
<evidence type="ECO:0000313" key="8">
    <source>
        <dbReference type="Proteomes" id="UP000648187"/>
    </source>
</evidence>
<feature type="domain" description="ABC transporter" evidence="6">
    <location>
        <begin position="1"/>
        <end position="209"/>
    </location>
</feature>
<organism evidence="7 8">
    <name type="scientific">Spodoptera exigua</name>
    <name type="common">Beet armyworm</name>
    <name type="synonym">Noctua fulgens</name>
    <dbReference type="NCBI Taxonomy" id="7107"/>
    <lineage>
        <taxon>Eukaryota</taxon>
        <taxon>Metazoa</taxon>
        <taxon>Ecdysozoa</taxon>
        <taxon>Arthropoda</taxon>
        <taxon>Hexapoda</taxon>
        <taxon>Insecta</taxon>
        <taxon>Pterygota</taxon>
        <taxon>Neoptera</taxon>
        <taxon>Endopterygota</taxon>
        <taxon>Lepidoptera</taxon>
        <taxon>Glossata</taxon>
        <taxon>Ditrysia</taxon>
        <taxon>Noctuoidea</taxon>
        <taxon>Noctuidae</taxon>
        <taxon>Amphipyrinae</taxon>
        <taxon>Spodoptera</taxon>
    </lineage>
</organism>
<dbReference type="GO" id="GO:0005524">
    <property type="term" value="F:ATP binding"/>
    <property type="evidence" value="ECO:0007669"/>
    <property type="project" value="UniProtKB-KW"/>
</dbReference>
<reference evidence="7" key="1">
    <citation type="submission" date="2020-08" db="EMBL/GenBank/DDBJ databases">
        <title>Spodoptera exigua strain:BAW_Kor-Di-RS1 Genome sequencing and assembly.</title>
        <authorList>
            <person name="Kim J."/>
            <person name="Nam H.Y."/>
            <person name="Kwon M."/>
            <person name="Choi J.H."/>
            <person name="Cho S.R."/>
            <person name="Kim G.-H."/>
        </authorList>
    </citation>
    <scope>NUCLEOTIDE SEQUENCE</scope>
    <source>
        <strain evidence="7">BAW_Kor-Di-RS1</strain>
        <tissue evidence="7">Whole-body</tissue>
    </source>
</reference>
<dbReference type="SUPFAM" id="SSF51556">
    <property type="entry name" value="Metallo-dependent hydrolases"/>
    <property type="match status" value="1"/>
</dbReference>
<dbReference type="FunFam" id="3.40.50.300:FF:000042">
    <property type="entry name" value="Maltose/maltodextrin ABC transporter, ATP-binding protein"/>
    <property type="match status" value="1"/>
</dbReference>
<dbReference type="PROSITE" id="PS00211">
    <property type="entry name" value="ABC_TRANSPORTER_1"/>
    <property type="match status" value="1"/>
</dbReference>
<dbReference type="SMART" id="SM00382">
    <property type="entry name" value="AAA"/>
    <property type="match status" value="1"/>
</dbReference>
<keyword evidence="4" id="KW-0547">Nucleotide-binding</keyword>
<dbReference type="Pfam" id="PF00005">
    <property type="entry name" value="ABC_tran"/>
    <property type="match status" value="1"/>
</dbReference>
<dbReference type="InterPro" id="IPR001188">
    <property type="entry name" value="Sperm_putr-bd"/>
</dbReference>
<keyword evidence="2" id="KW-0813">Transport</keyword>
<dbReference type="InterPro" id="IPR050093">
    <property type="entry name" value="ABC_SmlMolc_Importer"/>
</dbReference>
<dbReference type="InterPro" id="IPR006061">
    <property type="entry name" value="SBP_1_CS"/>
</dbReference>
<dbReference type="PANTHER" id="PTHR42781:SF4">
    <property type="entry name" value="SPERMIDINE_PUTRESCINE IMPORT ATP-BINDING PROTEIN POTA"/>
    <property type="match status" value="1"/>
</dbReference>
<dbReference type="EMBL" id="JACKWZ010000947">
    <property type="protein sequence ID" value="KAF9404558.1"/>
    <property type="molecule type" value="Genomic_DNA"/>
</dbReference>
<dbReference type="Pfam" id="PF01979">
    <property type="entry name" value="Amidohydro_1"/>
    <property type="match status" value="1"/>
</dbReference>
<evidence type="ECO:0000256" key="3">
    <source>
        <dbReference type="ARBA" id="ARBA00022729"/>
    </source>
</evidence>
<evidence type="ECO:0000256" key="2">
    <source>
        <dbReference type="ARBA" id="ARBA00022448"/>
    </source>
</evidence>
<keyword evidence="8" id="KW-1185">Reference proteome</keyword>
<dbReference type="InterPro" id="IPR017871">
    <property type="entry name" value="ABC_transporter-like_CS"/>
</dbReference>
<dbReference type="InterPro" id="IPR003439">
    <property type="entry name" value="ABC_transporter-like_ATP-bd"/>
</dbReference>
<dbReference type="Pfam" id="PF13416">
    <property type="entry name" value="SBP_bac_8"/>
    <property type="match status" value="1"/>
</dbReference>
<dbReference type="Proteomes" id="UP000648187">
    <property type="component" value="Unassembled WGS sequence"/>
</dbReference>
<name>A0A835G1S1_SPOEX</name>
<dbReference type="Gene3D" id="3.40.190.10">
    <property type="entry name" value="Periplasmic binding protein-like II"/>
    <property type="match status" value="2"/>
</dbReference>
<accession>A0A835G1S1</accession>
<dbReference type="AlphaFoldDB" id="A0A835G1S1"/>
<dbReference type="CDD" id="cd13589">
    <property type="entry name" value="PBP2_polyamine_RpCGA009"/>
    <property type="match status" value="1"/>
</dbReference>
<evidence type="ECO:0000259" key="6">
    <source>
        <dbReference type="PROSITE" id="PS50893"/>
    </source>
</evidence>
<dbReference type="InterPro" id="IPR003593">
    <property type="entry name" value="AAA+_ATPase"/>
</dbReference>
<dbReference type="SUPFAM" id="SSF50331">
    <property type="entry name" value="MOP-like"/>
    <property type="match status" value="1"/>
</dbReference>
<dbReference type="InterPro" id="IPR027417">
    <property type="entry name" value="P-loop_NTPase"/>
</dbReference>
<evidence type="ECO:0000313" key="7">
    <source>
        <dbReference type="EMBL" id="KAF9404558.1"/>
    </source>
</evidence>